<name>A0A8X6MEX7_NEPPI</name>
<organism evidence="1 2">
    <name type="scientific">Nephila pilipes</name>
    <name type="common">Giant wood spider</name>
    <name type="synonym">Nephila maculata</name>
    <dbReference type="NCBI Taxonomy" id="299642"/>
    <lineage>
        <taxon>Eukaryota</taxon>
        <taxon>Metazoa</taxon>
        <taxon>Ecdysozoa</taxon>
        <taxon>Arthropoda</taxon>
        <taxon>Chelicerata</taxon>
        <taxon>Arachnida</taxon>
        <taxon>Araneae</taxon>
        <taxon>Araneomorphae</taxon>
        <taxon>Entelegynae</taxon>
        <taxon>Araneoidea</taxon>
        <taxon>Nephilidae</taxon>
        <taxon>Nephila</taxon>
    </lineage>
</organism>
<dbReference type="EMBL" id="BMAW01091907">
    <property type="protein sequence ID" value="GFS52201.1"/>
    <property type="molecule type" value="Genomic_DNA"/>
</dbReference>
<sequence length="489" mass="54514">MDQLSVRSSEKNQMRAWDLDNSAFPIGQEKDNGYSPQVFYRIVTNGTGQKEAWRELVVRPDVKYDTEFRHDSDGFSDSLSNIVSEKQDVIFKAPILFGYEWSQVCRSGCSLALWASRGWRLKRWDRRRVCRLSPFSLGYVKAICAAGMRPTPGKNSRKSVSSYLFTSLITFADPPLTSEEPTLGGFLSSILESSPIVLSTAADLCTWAPASLFTQDLVLSFVGLEPKSTTPIAWDQGDVGPGSRSTKTAQPNSVKICLPAFFDAPKLRKHAQPWARHPRRRLCRAIGSSSRKSTNWLFAPVLKDYLFPCSQSLRGCFQDSFLQCRSGLWKNLSYNLSSFSRSCLPPCSSTMLFPGILQSVPTTAKFCHKFIRSSCAMPVLPEMLSPLDYFDPAITSSIDWITRTTWLLSTSSSSEVLLSIPLDSYSEPPVPQPQLSPSSILYSNEVSGPGQSSSPICVQANIMPSPVWKMYLKLTCLRPSQTSLYWISS</sequence>
<proteinExistence type="predicted"/>
<evidence type="ECO:0000313" key="2">
    <source>
        <dbReference type="Proteomes" id="UP000887013"/>
    </source>
</evidence>
<dbReference type="AlphaFoldDB" id="A0A8X6MEX7"/>
<accession>A0A8X6MEX7</accession>
<dbReference type="Proteomes" id="UP000887013">
    <property type="component" value="Unassembled WGS sequence"/>
</dbReference>
<evidence type="ECO:0000313" key="1">
    <source>
        <dbReference type="EMBL" id="GFS52201.1"/>
    </source>
</evidence>
<comment type="caution">
    <text evidence="1">The sequence shown here is derived from an EMBL/GenBank/DDBJ whole genome shotgun (WGS) entry which is preliminary data.</text>
</comment>
<gene>
    <name evidence="1" type="ORF">NPIL_527471</name>
</gene>
<reference evidence="1" key="1">
    <citation type="submission" date="2020-08" db="EMBL/GenBank/DDBJ databases">
        <title>Multicomponent nature underlies the extraordinary mechanical properties of spider dragline silk.</title>
        <authorList>
            <person name="Kono N."/>
            <person name="Nakamura H."/>
            <person name="Mori M."/>
            <person name="Yoshida Y."/>
            <person name="Ohtoshi R."/>
            <person name="Malay A.D."/>
            <person name="Moran D.A.P."/>
            <person name="Tomita M."/>
            <person name="Numata K."/>
            <person name="Arakawa K."/>
        </authorList>
    </citation>
    <scope>NUCLEOTIDE SEQUENCE</scope>
</reference>
<protein>
    <submittedName>
        <fullName evidence="1">Uncharacterized protein</fullName>
    </submittedName>
</protein>
<keyword evidence="2" id="KW-1185">Reference proteome</keyword>